<proteinExistence type="predicted"/>
<evidence type="ECO:0000313" key="2">
    <source>
        <dbReference type="Proteomes" id="UP000177010"/>
    </source>
</evidence>
<dbReference type="RefSeq" id="WP_263851638.1">
    <property type="nucleotide sequence ID" value="NZ_JAZHVW010000006.1"/>
</dbReference>
<dbReference type="EMBL" id="MIQE01000002">
    <property type="protein sequence ID" value="OFA13207.1"/>
    <property type="molecule type" value="Genomic_DNA"/>
</dbReference>
<organism evidence="1 2">
    <name type="scientific">Lentilactobacillus sunkii</name>
    <dbReference type="NCBI Taxonomy" id="481719"/>
    <lineage>
        <taxon>Bacteria</taxon>
        <taxon>Bacillati</taxon>
        <taxon>Bacillota</taxon>
        <taxon>Bacilli</taxon>
        <taxon>Lactobacillales</taxon>
        <taxon>Lactobacillaceae</taxon>
        <taxon>Lentilactobacillus</taxon>
    </lineage>
</organism>
<protein>
    <recommendedName>
        <fullName evidence="3">Methanol dehydrogenase</fullName>
    </recommendedName>
</protein>
<comment type="caution">
    <text evidence="1">The sequence shown here is derived from an EMBL/GenBank/DDBJ whole genome shotgun (WGS) entry which is preliminary data.</text>
</comment>
<evidence type="ECO:0008006" key="3">
    <source>
        <dbReference type="Google" id="ProtNLM"/>
    </source>
</evidence>
<name>A0A1E7XJD8_9LACO</name>
<accession>A0A1E7XJD8</accession>
<evidence type="ECO:0000313" key="1">
    <source>
        <dbReference type="EMBL" id="OFA13207.1"/>
    </source>
</evidence>
<dbReference type="STRING" id="481719.LASUN_02060"/>
<dbReference type="Proteomes" id="UP000177010">
    <property type="component" value="Unassembled WGS sequence"/>
</dbReference>
<dbReference type="AlphaFoldDB" id="A0A1E7XJD8"/>
<reference evidence="1 2" key="1">
    <citation type="submission" date="2016-09" db="EMBL/GenBank/DDBJ databases">
        <title>Genome Sequence of Lactobacillus sunkii Strain CG01.</title>
        <authorList>
            <person name="Poehlein A."/>
            <person name="Gabris C."/>
            <person name="Bengelsdorf F.R."/>
            <person name="Duerre P."/>
            <person name="Daniel R."/>
        </authorList>
    </citation>
    <scope>NUCLEOTIDE SEQUENCE [LARGE SCALE GENOMIC DNA]</scope>
    <source>
        <strain evidence="1 2">CG_D</strain>
    </source>
</reference>
<gene>
    <name evidence="1" type="ORF">LASUN_02060</name>
</gene>
<sequence>MKHKVLLLTGIGVVVAGAYFLKSIGWFEDDSHLYDEYEAK</sequence>